<evidence type="ECO:0000313" key="3">
    <source>
        <dbReference type="EMBL" id="NHM04531.1"/>
    </source>
</evidence>
<dbReference type="RefSeq" id="WP_166236570.1">
    <property type="nucleotide sequence ID" value="NZ_JAAJBV010000004.1"/>
</dbReference>
<dbReference type="Pfam" id="PF20009">
    <property type="entry name" value="GEVED"/>
    <property type="match status" value="1"/>
</dbReference>
<dbReference type="Pfam" id="PF19081">
    <property type="entry name" value="Ig_7"/>
    <property type="match status" value="1"/>
</dbReference>
<evidence type="ECO:0000313" key="4">
    <source>
        <dbReference type="Proteomes" id="UP000761423"/>
    </source>
</evidence>
<keyword evidence="4" id="KW-1185">Reference proteome</keyword>
<proteinExistence type="predicted"/>
<dbReference type="NCBIfam" id="NF033708">
    <property type="entry name" value="T9SS_Cterm_ChiA"/>
    <property type="match status" value="1"/>
</dbReference>
<dbReference type="Proteomes" id="UP000761423">
    <property type="component" value="Unassembled WGS sequence"/>
</dbReference>
<feature type="domain" description="GEVED" evidence="2">
    <location>
        <begin position="351"/>
        <end position="437"/>
    </location>
</feature>
<comment type="caution">
    <text evidence="3">The sequence shown here is derived from an EMBL/GenBank/DDBJ whole genome shotgun (WGS) entry which is preliminary data.</text>
</comment>
<organism evidence="3 4">
    <name type="scientific">Flavobacterium celericrescens</name>
    <dbReference type="NCBI Taxonomy" id="2709780"/>
    <lineage>
        <taxon>Bacteria</taxon>
        <taxon>Pseudomonadati</taxon>
        <taxon>Bacteroidota</taxon>
        <taxon>Flavobacteriia</taxon>
        <taxon>Flavobacteriales</taxon>
        <taxon>Flavobacteriaceae</taxon>
        <taxon>Flavobacterium</taxon>
    </lineage>
</organism>
<dbReference type="EMBL" id="JAAJBV010000004">
    <property type="protein sequence ID" value="NHM04531.1"/>
    <property type="molecule type" value="Genomic_DNA"/>
</dbReference>
<sequence length="1384" mass="150264">MIFILLCGYQNIYSQSNDCDDNLSGQLIVGSSCSATVFNSTNDTDYWNSASGCNASDVDDAWGWFIATSTSTIITYSPTALEDPVLTLFSGSCSTAMTALSCADSYGGAQAETITYATTIGTKYRIRIQRYISDLSMYGTICIYSPIPPVNDACSSATNLPCATTNLSGTTLNSVSETHNTGCSMSNYGVWYTFTGDGTINTITTTPSTGYNIEMSISSGSCGSLTSINCQDANGGGIAETYTFTTVSGTQYYIYIAENTSGDLGTGNFTISRTCNITPTYCTPSVGSGFESLVYFNNISFVGTLNDVSNSSTYTTTPTRGYQNFTSLSNIAKQAQGEGINISMQMSSRGYVKAWVDWNRDGDFIDTNETVYNTAGIATYSTTFGFIIPANQALGNYRIRIRVNKDDNTYPYDTNAISTFDSCQNINYYGETEDYIFTVVASCSAIITSVTDGVNCGAGPVTLNAVASGSPTQYKWYANETGGTAIATTTTGTWTTPSLSTTTTYWVSAYNGCESLERKKVIANINPIATISFTPSVPEICGENQVLSLTASGDVQQNYLINENFELGLGTLTNQNIVSNSSTINAITQWQTKTSTFVPAQQVWFPAIASGMSGNKFAMSTSDVGSYTTHNALISQNLNTNTFLNLTLSFNIFYSRYYVDNANPTLDYVTVDVSTDGGTTWIEIDKYLSDIGYGTRFTKKTYNLNSYINNSNFKVRIQYYGAWCDGLAIDDFQLYGNTPLNTAFNWSSSTTVNAYQDVTCTTPYVAGTPVATVYVKPSLAQLEEQSFSFTATATLSNGCNVSQNISIDNKSKIWKGGTNGDWNNPNNWLPIGVPDASTCVIIPSATNNSRIIGTNYNAFAKTVQVKSTGNLQLEPKNTITVTDWVEVSPGGMFDIQNGASLIQINNVANIGNIEMKRNVNIKKLDYVYWSTPVANFSLNAVSPGTTNYKYKWTPTISSNTNGWGNWAGANETMVLGKGYIVRGPDSFNNTLQNFTANFVGIPNNGNINMQISRGVYNGTNYATGVSGTAATKDDDNWNLIGNPYPSAVNADSFLTTNTNIAGFIKLWSHGTAPSAINTDPFYNNFAMNYSVADYVTYNLMGAITPGFDGNIAAGQGFFVLMNHTSTATTENIVFNNTMRNNGYRNDLFYKNSTANSTIVEEKNRIWLDLISPSNSASRTLVGYATNATNATDRLYDAPALGVKSNFELYSLESTNQLSIQGRSLPFNTDDQVALGVTIPQNGVYTIAIASADGLFSDANQNIFLKDNTLGITHDLRIAPYSFTATTGTDENRFILTYTNSALGNNDFENNNSITVFTNENINIESSIENIKSVQIFDLLGREIININDINNNSFIAQNVKPTQNALLVKVMLENGYTKTYKIIY</sequence>
<evidence type="ECO:0000259" key="2">
    <source>
        <dbReference type="Pfam" id="PF20009"/>
    </source>
</evidence>
<protein>
    <submittedName>
        <fullName evidence="3">T9SS sorting signal type C domain-containing protein</fullName>
    </submittedName>
</protein>
<dbReference type="InterPro" id="IPR044023">
    <property type="entry name" value="Ig_7"/>
</dbReference>
<name>A0ABX0IGW9_9FLAO</name>
<gene>
    <name evidence="3" type="ORF">G4L40_07410</name>
</gene>
<reference evidence="3 4" key="1">
    <citation type="submission" date="2020-02" db="EMBL/GenBank/DDBJ databases">
        <authorList>
            <person name="Chen W.-M."/>
        </authorList>
    </citation>
    <scope>NUCLEOTIDE SEQUENCE [LARGE SCALE GENOMIC DNA]</scope>
    <source>
        <strain evidence="3 4">TWA-26</strain>
    </source>
</reference>
<dbReference type="InterPro" id="IPR045474">
    <property type="entry name" value="GEVED"/>
</dbReference>
<feature type="domain" description="Ig-like" evidence="1">
    <location>
        <begin position="451"/>
        <end position="527"/>
    </location>
</feature>
<accession>A0ABX0IGW9</accession>
<evidence type="ECO:0000259" key="1">
    <source>
        <dbReference type="Pfam" id="PF19081"/>
    </source>
</evidence>